<proteinExistence type="predicted"/>
<reference evidence="3" key="1">
    <citation type="journal article" date="2019" name="Int. J. Syst. Evol. Microbiol.">
        <title>The Global Catalogue of Microorganisms (GCM) 10K type strain sequencing project: providing services to taxonomists for standard genome sequencing and annotation.</title>
        <authorList>
            <consortium name="The Broad Institute Genomics Platform"/>
            <consortium name="The Broad Institute Genome Sequencing Center for Infectious Disease"/>
            <person name="Wu L."/>
            <person name="Ma J."/>
        </authorList>
    </citation>
    <scope>NUCLEOTIDE SEQUENCE [LARGE SCALE GENOMIC DNA]</scope>
    <source>
        <strain evidence="3">KCTC 62164</strain>
    </source>
</reference>
<feature type="signal peptide" evidence="1">
    <location>
        <begin position="1"/>
        <end position="18"/>
    </location>
</feature>
<sequence>MNKLILTLPVALMMTACASSGPKYMAADDAGDYGYYESVLEKNRYRVAYKARGQNLETSRDYALLRSAELTLEKGYDWFQIVDRNTNTEERDSHSYAVANMRVAAATYRECGVLTCRTVTRPVYVDEAYVDSMRRPDPQSTVTFMEIIMGEGARPSGGDFYDAATLAKTIRARINT</sequence>
<feature type="chain" id="PRO_5046909525" description="DUF4136 domain-containing protein" evidence="1">
    <location>
        <begin position="19"/>
        <end position="176"/>
    </location>
</feature>
<evidence type="ECO:0000313" key="3">
    <source>
        <dbReference type="Proteomes" id="UP001595444"/>
    </source>
</evidence>
<gene>
    <name evidence="2" type="ORF">ACFOKA_06095</name>
</gene>
<dbReference type="NCBIfam" id="NF047637">
    <property type="entry name" value="lipo_CC0125"/>
    <property type="match status" value="1"/>
</dbReference>
<evidence type="ECO:0008006" key="4">
    <source>
        <dbReference type="Google" id="ProtNLM"/>
    </source>
</evidence>
<comment type="caution">
    <text evidence="2">The sequence shown here is derived from an EMBL/GenBank/DDBJ whole genome shotgun (WGS) entry which is preliminary data.</text>
</comment>
<keyword evidence="3" id="KW-1185">Reference proteome</keyword>
<evidence type="ECO:0000313" key="2">
    <source>
        <dbReference type="EMBL" id="MFC3051469.1"/>
    </source>
</evidence>
<name>A0ABV7D2V7_9PROT</name>
<dbReference type="EMBL" id="JBHRSL010000003">
    <property type="protein sequence ID" value="MFC3051469.1"/>
    <property type="molecule type" value="Genomic_DNA"/>
</dbReference>
<organism evidence="2 3">
    <name type="scientific">Kordiimonas pumila</name>
    <dbReference type="NCBI Taxonomy" id="2161677"/>
    <lineage>
        <taxon>Bacteria</taxon>
        <taxon>Pseudomonadati</taxon>
        <taxon>Pseudomonadota</taxon>
        <taxon>Alphaproteobacteria</taxon>
        <taxon>Kordiimonadales</taxon>
        <taxon>Kordiimonadaceae</taxon>
        <taxon>Kordiimonas</taxon>
    </lineage>
</organism>
<keyword evidence="1" id="KW-0732">Signal</keyword>
<dbReference type="PROSITE" id="PS51257">
    <property type="entry name" value="PROKAR_LIPOPROTEIN"/>
    <property type="match status" value="1"/>
</dbReference>
<dbReference type="RefSeq" id="WP_194214324.1">
    <property type="nucleotide sequence ID" value="NZ_CP061205.1"/>
</dbReference>
<accession>A0ABV7D2V7</accession>
<protein>
    <recommendedName>
        <fullName evidence="4">DUF4136 domain-containing protein</fullName>
    </recommendedName>
</protein>
<dbReference type="Proteomes" id="UP001595444">
    <property type="component" value="Unassembled WGS sequence"/>
</dbReference>
<evidence type="ECO:0000256" key="1">
    <source>
        <dbReference type="SAM" id="SignalP"/>
    </source>
</evidence>